<dbReference type="Proteomes" id="UP000537131">
    <property type="component" value="Unassembled WGS sequence"/>
</dbReference>
<accession>A0A7Y0EFY8</accession>
<protein>
    <recommendedName>
        <fullName evidence="1">Putative amidase domain-containing protein</fullName>
    </recommendedName>
</protein>
<dbReference type="RefSeq" id="WP_169297313.1">
    <property type="nucleotide sequence ID" value="NZ_JABBNI010000014.1"/>
</dbReference>
<sequence>MQINISLPLWVIETFLNTIKKYVDFTVIGEDCTNFAYQVIADKKSGRLKFDGTWYCSYARYGNISESSAWINADSFKSHLIYSGKGRLIKRGCFEDLITPQNDSLDPA</sequence>
<dbReference type="InterPro" id="IPR024301">
    <property type="entry name" value="Amidase_6"/>
</dbReference>
<reference evidence="2 3" key="1">
    <citation type="submission" date="2020-06" db="EMBL/GenBank/DDBJ databases">
        <title>Complete Genome Sequence of Clostridium muelleri sp. nov. P21T, an Acid-Alcohol Producing Acetogen Isolated from Old Hay.</title>
        <authorList>
            <person name="Duncan K.E."/>
            <person name="Tanner R.S."/>
        </authorList>
    </citation>
    <scope>NUCLEOTIDE SEQUENCE [LARGE SCALE GENOMIC DNA]</scope>
    <source>
        <strain evidence="2 3">P21</strain>
    </source>
</reference>
<keyword evidence="3" id="KW-1185">Reference proteome</keyword>
<evidence type="ECO:0000313" key="3">
    <source>
        <dbReference type="Proteomes" id="UP000537131"/>
    </source>
</evidence>
<dbReference type="PANTHER" id="PTHR40032">
    <property type="entry name" value="EXPORTED PROTEIN-RELATED"/>
    <property type="match status" value="1"/>
</dbReference>
<dbReference type="Pfam" id="PF12671">
    <property type="entry name" value="Amidase_6"/>
    <property type="match status" value="1"/>
</dbReference>
<evidence type="ECO:0000313" key="2">
    <source>
        <dbReference type="EMBL" id="NMM62713.1"/>
    </source>
</evidence>
<proteinExistence type="predicted"/>
<evidence type="ECO:0000259" key="1">
    <source>
        <dbReference type="Pfam" id="PF12671"/>
    </source>
</evidence>
<comment type="caution">
    <text evidence="2">The sequence shown here is derived from an EMBL/GenBank/DDBJ whole genome shotgun (WGS) entry which is preliminary data.</text>
</comment>
<feature type="domain" description="Putative amidase" evidence="1">
    <location>
        <begin position="20"/>
        <end position="102"/>
    </location>
</feature>
<dbReference type="EMBL" id="JABBNI010000014">
    <property type="protein sequence ID" value="NMM62713.1"/>
    <property type="molecule type" value="Genomic_DNA"/>
</dbReference>
<name>A0A7Y0EFY8_9CLOT</name>
<dbReference type="AlphaFoldDB" id="A0A7Y0EFY8"/>
<dbReference type="PANTHER" id="PTHR40032:SF1">
    <property type="entry name" value="EXPORTED PROTEIN"/>
    <property type="match status" value="1"/>
</dbReference>
<organism evidence="2 3">
    <name type="scientific">Clostridium muellerianum</name>
    <dbReference type="NCBI Taxonomy" id="2716538"/>
    <lineage>
        <taxon>Bacteria</taxon>
        <taxon>Bacillati</taxon>
        <taxon>Bacillota</taxon>
        <taxon>Clostridia</taxon>
        <taxon>Eubacteriales</taxon>
        <taxon>Clostridiaceae</taxon>
        <taxon>Clostridium</taxon>
    </lineage>
</organism>
<gene>
    <name evidence="2" type="ORF">HBE96_08390</name>
</gene>